<keyword evidence="6" id="KW-0228">DNA excision</keyword>
<dbReference type="InterPro" id="IPR027417">
    <property type="entry name" value="P-loop_NTPase"/>
</dbReference>
<dbReference type="GO" id="GO:0003677">
    <property type="term" value="F:DNA binding"/>
    <property type="evidence" value="ECO:0007669"/>
    <property type="project" value="UniProtKB-KW"/>
</dbReference>
<proteinExistence type="inferred from homology"/>
<evidence type="ECO:0000313" key="15">
    <source>
        <dbReference type="EMBL" id="RSU07806.1"/>
    </source>
</evidence>
<dbReference type="Gene3D" id="3.40.50.300">
    <property type="entry name" value="P-loop containing nucleotide triphosphate hydrolases"/>
    <property type="match status" value="2"/>
</dbReference>
<dbReference type="Gene3D" id="1.20.1580.10">
    <property type="entry name" value="ABC transporter ATPase like domain"/>
    <property type="match status" value="2"/>
</dbReference>
<gene>
    <name evidence="15" type="ORF">CBF30_00775</name>
</gene>
<evidence type="ECO:0000256" key="4">
    <source>
        <dbReference type="ARBA" id="ARBA00022741"/>
    </source>
</evidence>
<accession>A0A430AI59</accession>
<evidence type="ECO:0000256" key="10">
    <source>
        <dbReference type="ARBA" id="ARBA00023204"/>
    </source>
</evidence>
<dbReference type="Proteomes" id="UP000288669">
    <property type="component" value="Unassembled WGS sequence"/>
</dbReference>
<dbReference type="CDD" id="cd03270">
    <property type="entry name" value="ABC_UvrA_I"/>
    <property type="match status" value="1"/>
</dbReference>
<dbReference type="InterPro" id="IPR017871">
    <property type="entry name" value="ABC_transporter-like_CS"/>
</dbReference>
<dbReference type="EMBL" id="NGJZ01000001">
    <property type="protein sequence ID" value="RSU07806.1"/>
    <property type="molecule type" value="Genomic_DNA"/>
</dbReference>
<evidence type="ECO:0000256" key="1">
    <source>
        <dbReference type="ARBA" id="ARBA00004496"/>
    </source>
</evidence>
<protein>
    <recommendedName>
        <fullName evidence="12">UvrABC system protein A</fullName>
    </recommendedName>
    <alternativeName>
        <fullName evidence="13">Excinuclease ABC subunit A</fullName>
    </alternativeName>
</protein>
<name>A0A430AI59_9ENTE</name>
<feature type="domain" description="ABC transporter" evidence="14">
    <location>
        <begin position="449"/>
        <end position="748"/>
    </location>
</feature>
<dbReference type="InterPro" id="IPR003439">
    <property type="entry name" value="ABC_transporter-like_ATP-bd"/>
</dbReference>
<keyword evidence="2" id="KW-0963">Cytoplasm</keyword>
<dbReference type="AlphaFoldDB" id="A0A430AI59"/>
<comment type="caution">
    <text evidence="15">The sequence shown here is derived from an EMBL/GenBank/DDBJ whole genome shotgun (WGS) entry which is preliminary data.</text>
</comment>
<dbReference type="PROSITE" id="PS50893">
    <property type="entry name" value="ABC_TRANSPORTER_2"/>
    <property type="match status" value="2"/>
</dbReference>
<evidence type="ECO:0000256" key="9">
    <source>
        <dbReference type="ARBA" id="ARBA00023125"/>
    </source>
</evidence>
<dbReference type="GO" id="GO:0006281">
    <property type="term" value="P:DNA repair"/>
    <property type="evidence" value="ECO:0007669"/>
    <property type="project" value="UniProtKB-KW"/>
</dbReference>
<dbReference type="GO" id="GO:0005737">
    <property type="term" value="C:cytoplasm"/>
    <property type="evidence" value="ECO:0007669"/>
    <property type="project" value="UniProtKB-SubCell"/>
</dbReference>
<keyword evidence="5" id="KW-0227">DNA damage</keyword>
<evidence type="ECO:0000256" key="12">
    <source>
        <dbReference type="ARBA" id="ARBA00039316"/>
    </source>
</evidence>
<dbReference type="SUPFAM" id="SSF52540">
    <property type="entry name" value="P-loop containing nucleoside triphosphate hydrolases"/>
    <property type="match status" value="2"/>
</dbReference>
<dbReference type="PANTHER" id="PTHR43152">
    <property type="entry name" value="UVRABC SYSTEM PROTEIN A"/>
    <property type="match status" value="1"/>
</dbReference>
<evidence type="ECO:0000256" key="7">
    <source>
        <dbReference type="ARBA" id="ARBA00022840"/>
    </source>
</evidence>
<sequence length="749" mass="83325">MNNEWINIYNASQNNLKQVSTKIPKHQVTVVTGVSGSGKSSLVFDTLVAESRRELNDTFSSYIQHALPKYGRPDVERIEHLPIAIPIEQKKLSASSRSTVGTYTEIYTFLRLLFSRVGTPFIGYSDTFSFNHPEGKCPTCDGLGYTTKIDVHKLIDFNKSLNESPIDFPTFGYDAWRWKRYAYSGLFDLDKKIKDYTVEELNLLLYAPQQKLKNPTEKWPKTALYEGIVPRIERSILHADVAKRHKKQLDRFVTVGTCDTCLGKRVNDRVRSCKIAGKSIAELVQLPLEELKAFIDKIDAPLAKEIKPEISNRLDALVDIGLSYLTLSRATGSLSGGEAQRIRISKYINNALNDVMYVLDEPSAGLHPKDIDRIKTALLKLKEKGNTVVLVEHNPQLIEMADYIIDIGPKAGGDGGEVQFSGSYADFLKSNTPTSTAIREIIPIKTEVRRPLDWLTVKHAALNNLKGFATRVPLGVLSVLCGVAGSGKSSLGEVIRQTAIEKELEVVSISQKSIGINLRSTPLTYLDIFGEIRKKFAKANHVSAALFSYNSTGACPHCKGKGVIVSDMSFMDDIVTECEVCQGTRYKKEVLDYTYKGKTIVEVLGMSVLESFEFFEQESFAHELQTLVEVGLSYLKLNQSLTTLSGGELQRLKLASQLHKGGAFYVLDEPTDGLHLTDIDFLLRLLNRLVDAGNTVILLEHHLSVMKRADWLLEVGPEGGSQGGTLIFEGTPQMLLDSDDTITRPYFSI</sequence>
<evidence type="ECO:0000256" key="13">
    <source>
        <dbReference type="ARBA" id="ARBA00042156"/>
    </source>
</evidence>
<dbReference type="PANTHER" id="PTHR43152:SF3">
    <property type="entry name" value="UVRABC SYSTEM PROTEIN A"/>
    <property type="match status" value="1"/>
</dbReference>
<reference evidence="15 16" key="1">
    <citation type="submission" date="2017-05" db="EMBL/GenBank/DDBJ databases">
        <title>Vagococcus spp. assemblies.</title>
        <authorList>
            <person name="Gulvik C.A."/>
        </authorList>
    </citation>
    <scope>NUCLEOTIDE SEQUENCE [LARGE SCALE GENOMIC DNA]</scope>
    <source>
        <strain evidence="15 16">DSM 24756</strain>
    </source>
</reference>
<keyword evidence="16" id="KW-1185">Reference proteome</keyword>
<dbReference type="OrthoDB" id="9809851at2"/>
<evidence type="ECO:0000256" key="3">
    <source>
        <dbReference type="ARBA" id="ARBA00022737"/>
    </source>
</evidence>
<evidence type="ECO:0000256" key="11">
    <source>
        <dbReference type="ARBA" id="ARBA00038000"/>
    </source>
</evidence>
<dbReference type="Gene3D" id="1.10.8.280">
    <property type="entry name" value="ABC transporter ATPase domain-like"/>
    <property type="match status" value="1"/>
</dbReference>
<keyword evidence="7" id="KW-0067">ATP-binding</keyword>
<keyword evidence="4" id="KW-0547">Nucleotide-binding</keyword>
<evidence type="ECO:0000313" key="16">
    <source>
        <dbReference type="Proteomes" id="UP000288669"/>
    </source>
</evidence>
<comment type="similarity">
    <text evidence="11">Belongs to the ABC transporter superfamily. UvrA family.</text>
</comment>
<dbReference type="GO" id="GO:0005524">
    <property type="term" value="F:ATP binding"/>
    <property type="evidence" value="ECO:0007669"/>
    <property type="project" value="UniProtKB-KW"/>
</dbReference>
<keyword evidence="9" id="KW-0238">DNA-binding</keyword>
<evidence type="ECO:0000256" key="8">
    <source>
        <dbReference type="ARBA" id="ARBA00022881"/>
    </source>
</evidence>
<evidence type="ECO:0000259" key="14">
    <source>
        <dbReference type="PROSITE" id="PS50893"/>
    </source>
</evidence>
<keyword evidence="10" id="KW-0234">DNA repair</keyword>
<organism evidence="15 16">
    <name type="scientific">Vagococcus entomophilus</name>
    <dbReference type="NCBI Taxonomy" id="1160095"/>
    <lineage>
        <taxon>Bacteria</taxon>
        <taxon>Bacillati</taxon>
        <taxon>Bacillota</taxon>
        <taxon>Bacilli</taxon>
        <taxon>Lactobacillales</taxon>
        <taxon>Enterococcaceae</taxon>
        <taxon>Vagococcus</taxon>
    </lineage>
</organism>
<evidence type="ECO:0000256" key="2">
    <source>
        <dbReference type="ARBA" id="ARBA00022490"/>
    </source>
</evidence>
<dbReference type="RefSeq" id="WP_126821782.1">
    <property type="nucleotide sequence ID" value="NZ_JBHLWU010000001.1"/>
</dbReference>
<comment type="subcellular location">
    <subcellularLocation>
        <location evidence="1">Cytoplasm</location>
    </subcellularLocation>
</comment>
<evidence type="ECO:0000256" key="6">
    <source>
        <dbReference type="ARBA" id="ARBA00022769"/>
    </source>
</evidence>
<dbReference type="GO" id="GO:0016887">
    <property type="term" value="F:ATP hydrolysis activity"/>
    <property type="evidence" value="ECO:0007669"/>
    <property type="project" value="InterPro"/>
</dbReference>
<evidence type="ECO:0000256" key="5">
    <source>
        <dbReference type="ARBA" id="ARBA00022763"/>
    </source>
</evidence>
<keyword evidence="3" id="KW-0677">Repeat</keyword>
<keyword evidence="8" id="KW-0267">Excision nuclease</keyword>
<dbReference type="GO" id="GO:0004518">
    <property type="term" value="F:nuclease activity"/>
    <property type="evidence" value="ECO:0007669"/>
    <property type="project" value="UniProtKB-KW"/>
</dbReference>
<feature type="domain" description="ABC transporter" evidence="14">
    <location>
        <begin position="1"/>
        <end position="440"/>
    </location>
</feature>
<dbReference type="PROSITE" id="PS00211">
    <property type="entry name" value="ABC_TRANSPORTER_1"/>
    <property type="match status" value="2"/>
</dbReference>